<keyword evidence="5" id="KW-0547">Nucleotide-binding</keyword>
<organism evidence="10 11">
    <name type="scientific">Candidatus Nanosynbacter featherlites</name>
    <dbReference type="NCBI Taxonomy" id="2572088"/>
    <lineage>
        <taxon>Bacteria</taxon>
        <taxon>Candidatus Saccharimonadota</taxon>
        <taxon>Candidatus Saccharimonadia</taxon>
        <taxon>Candidatus Nanosynbacterales</taxon>
        <taxon>Candidatus Nanosynbacteraceae</taxon>
        <taxon>Candidatus Nanosynbacter</taxon>
    </lineage>
</organism>
<evidence type="ECO:0000256" key="4">
    <source>
        <dbReference type="ARBA" id="ARBA00022475"/>
    </source>
</evidence>
<keyword evidence="11" id="KW-1185">Reference proteome</keyword>
<dbReference type="InterPro" id="IPR030679">
    <property type="entry name" value="ABC_ATPase_HisP-typ"/>
</dbReference>
<dbReference type="KEGG" id="nft:FBF37_03650"/>
<evidence type="ECO:0000313" key="11">
    <source>
        <dbReference type="Proteomes" id="UP000310639"/>
    </source>
</evidence>
<dbReference type="Proteomes" id="UP000310639">
    <property type="component" value="Chromosome"/>
</dbReference>
<comment type="subcellular location">
    <subcellularLocation>
        <location evidence="1">Cell membrane</location>
        <topology evidence="1">Peripheral membrane protein</topology>
    </subcellularLocation>
</comment>
<dbReference type="InterPro" id="IPR050086">
    <property type="entry name" value="MetN_ABC_transporter-like"/>
</dbReference>
<keyword evidence="8" id="KW-0472">Membrane</keyword>
<dbReference type="CDD" id="cd03262">
    <property type="entry name" value="ABC_HisP_GlnQ"/>
    <property type="match status" value="1"/>
</dbReference>
<keyword evidence="6 10" id="KW-0067">ATP-binding</keyword>
<dbReference type="GO" id="GO:0005524">
    <property type="term" value="F:ATP binding"/>
    <property type="evidence" value="ECO:0007669"/>
    <property type="project" value="UniProtKB-KW"/>
</dbReference>
<keyword evidence="4" id="KW-1003">Cell membrane</keyword>
<reference evidence="10 11" key="1">
    <citation type="submission" date="2019-04" db="EMBL/GenBank/DDBJ databases">
        <title>Saccharibacteria TM7 genomes.</title>
        <authorList>
            <person name="Bor B."/>
            <person name="He X."/>
            <person name="Chen T."/>
            <person name="Dewhirst F.E."/>
        </authorList>
    </citation>
    <scope>NUCLEOTIDE SEQUENCE [LARGE SCALE GENOMIC DNA]</scope>
    <source>
        <strain evidence="10 11">BB001</strain>
    </source>
</reference>
<dbReference type="AlphaFoldDB" id="A0A4V1GDQ6"/>
<evidence type="ECO:0000256" key="7">
    <source>
        <dbReference type="ARBA" id="ARBA00022970"/>
    </source>
</evidence>
<feature type="domain" description="ABC transporter" evidence="9">
    <location>
        <begin position="2"/>
        <end position="236"/>
    </location>
</feature>
<dbReference type="FunFam" id="3.40.50.300:FF:000020">
    <property type="entry name" value="Amino acid ABC transporter ATP-binding component"/>
    <property type="match status" value="1"/>
</dbReference>
<evidence type="ECO:0000256" key="2">
    <source>
        <dbReference type="ARBA" id="ARBA00005417"/>
    </source>
</evidence>
<dbReference type="Pfam" id="PF00005">
    <property type="entry name" value="ABC_tran"/>
    <property type="match status" value="1"/>
</dbReference>
<evidence type="ECO:0000256" key="5">
    <source>
        <dbReference type="ARBA" id="ARBA00022741"/>
    </source>
</evidence>
<sequence length="241" mass="26323">MITVANLKKQFGSNRVLRDIDVEIHEGEVVVVVGSSGSGKSTFLRCLNLLETPTGGRIVIDGVETTAPKVDLNALRQKVGMVFQSFNLFPNLSVLDNIKLAPRKLRKLSDRAATRLAKKLLADVGLADKAGAFPSQLSGGQKQRVAIARALAMEPDIMLFDEPTSALDPEMIGEVLDVIREVAAKGMTMVIVTHEMKFAREVATRMIFLDKGEIIENGPPEQVMDHPVTERAQKFFGVKGK</sequence>
<dbReference type="PIRSF" id="PIRSF039085">
    <property type="entry name" value="ABC_ATPase_HisP"/>
    <property type="match status" value="1"/>
</dbReference>
<evidence type="ECO:0000256" key="6">
    <source>
        <dbReference type="ARBA" id="ARBA00022840"/>
    </source>
</evidence>
<dbReference type="GO" id="GO:0016887">
    <property type="term" value="F:ATP hydrolysis activity"/>
    <property type="evidence" value="ECO:0007669"/>
    <property type="project" value="InterPro"/>
</dbReference>
<comment type="similarity">
    <text evidence="2">Belongs to the ABC transporter superfamily.</text>
</comment>
<dbReference type="InterPro" id="IPR017871">
    <property type="entry name" value="ABC_transporter-like_CS"/>
</dbReference>
<proteinExistence type="inferred from homology"/>
<dbReference type="PANTHER" id="PTHR43166:SF9">
    <property type="entry name" value="GLUTAMATE_ASPARTATE IMPORT ATP-BINDING PROTEIN GLTL"/>
    <property type="match status" value="1"/>
</dbReference>
<evidence type="ECO:0000259" key="9">
    <source>
        <dbReference type="PROSITE" id="PS50893"/>
    </source>
</evidence>
<evidence type="ECO:0000256" key="3">
    <source>
        <dbReference type="ARBA" id="ARBA00022448"/>
    </source>
</evidence>
<dbReference type="OrthoDB" id="9804199at2"/>
<keyword evidence="7" id="KW-0029">Amino-acid transport</keyword>
<name>A0A4V1GDQ6_9BACT</name>
<dbReference type="PANTHER" id="PTHR43166">
    <property type="entry name" value="AMINO ACID IMPORT ATP-BINDING PROTEIN"/>
    <property type="match status" value="1"/>
</dbReference>
<dbReference type="InterPro" id="IPR027417">
    <property type="entry name" value="P-loop_NTPase"/>
</dbReference>
<dbReference type="InterPro" id="IPR003593">
    <property type="entry name" value="AAA+_ATPase"/>
</dbReference>
<dbReference type="GO" id="GO:0005886">
    <property type="term" value="C:plasma membrane"/>
    <property type="evidence" value="ECO:0007669"/>
    <property type="project" value="UniProtKB-SubCell"/>
</dbReference>
<dbReference type="PROSITE" id="PS00211">
    <property type="entry name" value="ABC_TRANSPORTER_1"/>
    <property type="match status" value="1"/>
</dbReference>
<dbReference type="Gene3D" id="3.40.50.300">
    <property type="entry name" value="P-loop containing nucleotide triphosphate hydrolases"/>
    <property type="match status" value="1"/>
</dbReference>
<evidence type="ECO:0000256" key="8">
    <source>
        <dbReference type="ARBA" id="ARBA00023136"/>
    </source>
</evidence>
<dbReference type="PROSITE" id="PS50893">
    <property type="entry name" value="ABC_TRANSPORTER_2"/>
    <property type="match status" value="1"/>
</dbReference>
<accession>A0A4V1GDQ6</accession>
<evidence type="ECO:0000313" key="10">
    <source>
        <dbReference type="EMBL" id="QCT42616.1"/>
    </source>
</evidence>
<gene>
    <name evidence="10" type="ORF">FBF37_03650</name>
</gene>
<dbReference type="GO" id="GO:0015424">
    <property type="term" value="F:ABC-type amino acid transporter activity"/>
    <property type="evidence" value="ECO:0007669"/>
    <property type="project" value="InterPro"/>
</dbReference>
<dbReference type="EMBL" id="CP040004">
    <property type="protein sequence ID" value="QCT42616.1"/>
    <property type="molecule type" value="Genomic_DNA"/>
</dbReference>
<evidence type="ECO:0000256" key="1">
    <source>
        <dbReference type="ARBA" id="ARBA00004202"/>
    </source>
</evidence>
<keyword evidence="3" id="KW-0813">Transport</keyword>
<dbReference type="SUPFAM" id="SSF52540">
    <property type="entry name" value="P-loop containing nucleoside triphosphate hydrolases"/>
    <property type="match status" value="1"/>
</dbReference>
<dbReference type="SMART" id="SM00382">
    <property type="entry name" value="AAA"/>
    <property type="match status" value="1"/>
</dbReference>
<protein>
    <submittedName>
        <fullName evidence="10">Amino acid ABC transporter ATP-binding protein</fullName>
    </submittedName>
</protein>
<dbReference type="InterPro" id="IPR003439">
    <property type="entry name" value="ABC_transporter-like_ATP-bd"/>
</dbReference>